<dbReference type="EMBL" id="FQXE01000024">
    <property type="protein sequence ID" value="SHI45613.1"/>
    <property type="molecule type" value="Genomic_DNA"/>
</dbReference>
<evidence type="ECO:0000313" key="3">
    <source>
        <dbReference type="EMBL" id="SHI45613.1"/>
    </source>
</evidence>
<keyword evidence="1 3" id="KW-0238">DNA-binding</keyword>
<evidence type="ECO:0000313" key="4">
    <source>
        <dbReference type="Proteomes" id="UP000184226"/>
    </source>
</evidence>
<dbReference type="SUPFAM" id="SSF52172">
    <property type="entry name" value="CheY-like"/>
    <property type="match status" value="1"/>
</dbReference>
<protein>
    <submittedName>
        <fullName evidence="3">DNA-binding response regulator, NarL/FixJ family, contains REC and HTH domains</fullName>
    </submittedName>
</protein>
<accession>A0A1M6BAZ6</accession>
<dbReference type="CDD" id="cd06170">
    <property type="entry name" value="LuxR_C_like"/>
    <property type="match status" value="1"/>
</dbReference>
<gene>
    <name evidence="3" type="ORF">SAMN04488135_12438</name>
</gene>
<dbReference type="SMART" id="SM00421">
    <property type="entry name" value="HTH_LUXR"/>
    <property type="match status" value="1"/>
</dbReference>
<dbReference type="AlphaFoldDB" id="A0A1M6BAZ6"/>
<dbReference type="InterPro" id="IPR016032">
    <property type="entry name" value="Sig_transdc_resp-reg_C-effctor"/>
</dbReference>
<proteinExistence type="predicted"/>
<dbReference type="SUPFAM" id="SSF46894">
    <property type="entry name" value="C-terminal effector domain of the bipartite response regulators"/>
    <property type="match status" value="1"/>
</dbReference>
<dbReference type="PRINTS" id="PR00038">
    <property type="entry name" value="HTHLUXR"/>
</dbReference>
<dbReference type="RefSeq" id="WP_073110023.1">
    <property type="nucleotide sequence ID" value="NZ_FQXE01000024.1"/>
</dbReference>
<dbReference type="PANTHER" id="PTHR43214">
    <property type="entry name" value="TWO-COMPONENT RESPONSE REGULATOR"/>
    <property type="match status" value="1"/>
</dbReference>
<dbReference type="InterPro" id="IPR039420">
    <property type="entry name" value="WalR-like"/>
</dbReference>
<dbReference type="Proteomes" id="UP000184226">
    <property type="component" value="Unassembled WGS sequence"/>
</dbReference>
<evidence type="ECO:0000259" key="2">
    <source>
        <dbReference type="PROSITE" id="PS50043"/>
    </source>
</evidence>
<feature type="domain" description="HTH luxR-type" evidence="2">
    <location>
        <begin position="141"/>
        <end position="206"/>
    </location>
</feature>
<dbReference type="PROSITE" id="PS50043">
    <property type="entry name" value="HTH_LUXR_2"/>
    <property type="match status" value="1"/>
</dbReference>
<organism evidence="3 4">
    <name type="scientific">Pollutimonas bauzanensis</name>
    <dbReference type="NCBI Taxonomy" id="658167"/>
    <lineage>
        <taxon>Bacteria</taxon>
        <taxon>Pseudomonadati</taxon>
        <taxon>Pseudomonadota</taxon>
        <taxon>Betaproteobacteria</taxon>
        <taxon>Burkholderiales</taxon>
        <taxon>Alcaligenaceae</taxon>
        <taxon>Pollutimonas</taxon>
    </lineage>
</organism>
<dbReference type="Pfam" id="PF00196">
    <property type="entry name" value="GerE"/>
    <property type="match status" value="1"/>
</dbReference>
<dbReference type="OrthoDB" id="9794397at2"/>
<dbReference type="STRING" id="658167.SAMN04488135_12438"/>
<dbReference type="Gene3D" id="3.40.50.2300">
    <property type="match status" value="1"/>
</dbReference>
<dbReference type="PROSITE" id="PS00622">
    <property type="entry name" value="HTH_LUXR_1"/>
    <property type="match status" value="1"/>
</dbReference>
<name>A0A1M6BAZ6_9BURK</name>
<keyword evidence="4" id="KW-1185">Reference proteome</keyword>
<dbReference type="InterPro" id="IPR000792">
    <property type="entry name" value="Tscrpt_reg_LuxR_C"/>
</dbReference>
<dbReference type="PANTHER" id="PTHR43214:SF43">
    <property type="entry name" value="TWO-COMPONENT RESPONSE REGULATOR"/>
    <property type="match status" value="1"/>
</dbReference>
<dbReference type="InterPro" id="IPR011006">
    <property type="entry name" value="CheY-like_superfamily"/>
</dbReference>
<evidence type="ECO:0000256" key="1">
    <source>
        <dbReference type="ARBA" id="ARBA00023125"/>
    </source>
</evidence>
<sequence>MQAGSVLLMTHDDSLWQHWRQLDQAAWLPARGQTLQDLSRWREQGRSLVVIDAGMPRLPAWNDASWSDYMRDLKVVVASMRTSDEEGKQALAAGASGYIHAYSPAQSLNTILQSVVAGNVWLGSTLLARLLREIDQRMPRQGNWDAGLTNREKEVAQRAAIGHSNQAIADSLNISERTVRAHLSAVFEKLGVNDRLLLALKVHGIN</sequence>
<reference evidence="3 4" key="1">
    <citation type="submission" date="2016-11" db="EMBL/GenBank/DDBJ databases">
        <authorList>
            <person name="Jaros S."/>
            <person name="Januszkiewicz K."/>
            <person name="Wedrychowicz H."/>
        </authorList>
    </citation>
    <scope>NUCLEOTIDE SEQUENCE [LARGE SCALE GENOMIC DNA]</scope>
    <source>
        <strain evidence="3 4">CGMCC 1.10190</strain>
    </source>
</reference>
<dbReference type="GO" id="GO:0006355">
    <property type="term" value="P:regulation of DNA-templated transcription"/>
    <property type="evidence" value="ECO:0007669"/>
    <property type="project" value="InterPro"/>
</dbReference>
<dbReference type="GO" id="GO:0003677">
    <property type="term" value="F:DNA binding"/>
    <property type="evidence" value="ECO:0007669"/>
    <property type="project" value="UniProtKB-KW"/>
</dbReference>